<evidence type="ECO:0000256" key="4">
    <source>
        <dbReference type="RuleBase" id="RU364152"/>
    </source>
</evidence>
<dbReference type="GO" id="GO:0006357">
    <property type="term" value="P:regulation of transcription by RNA polymerase II"/>
    <property type="evidence" value="ECO:0007669"/>
    <property type="project" value="InterPro"/>
</dbReference>
<dbReference type="AlphaFoldDB" id="A0AAN9EX39"/>
<dbReference type="InterPro" id="IPR013921">
    <property type="entry name" value="Mediator_Med20"/>
</dbReference>
<evidence type="ECO:0000313" key="7">
    <source>
        <dbReference type="Proteomes" id="UP001359559"/>
    </source>
</evidence>
<comment type="similarity">
    <text evidence="2 4">Belongs to the Mediator complex subunit 20 family.</text>
</comment>
<sequence length="268" mass="30161">MVASLAAAPASQNHNRSRVGVARRRRAPPSLQSAFGEASLLVISLLHCYLRTSLSILHWQPNQGSAVNSQILNEISQCVETLNGIKDGRWKATLTFYRPNLRDQSIPIDFPRDFLGISLMEHPNKYYFIIRGQKIVLEADSSILTIMEKLQSYKSKVALNFEGVQYKLGDFQMRVIKVVPNQAENLRGIMIEIEYLPISSVQKSKQIIDEFVDIWKEVVSKKSLAGQFMHAEPYYAEYGLSDGYTPQHTAVQYAAALAQLIASAQLRS</sequence>
<evidence type="ECO:0000313" key="6">
    <source>
        <dbReference type="EMBL" id="KAK7265427.1"/>
    </source>
</evidence>
<keyword evidence="3 4" id="KW-0539">Nucleus</keyword>
<evidence type="ECO:0000256" key="2">
    <source>
        <dbReference type="ARBA" id="ARBA00010743"/>
    </source>
</evidence>
<evidence type="ECO:0000256" key="3">
    <source>
        <dbReference type="ARBA" id="ARBA00023242"/>
    </source>
</evidence>
<dbReference type="PANTHER" id="PTHR12465">
    <property type="entry name" value="UBIQUITIN SPECIFIC PROTEASE HOMOLOG 49"/>
    <property type="match status" value="1"/>
</dbReference>
<dbReference type="PANTHER" id="PTHR12465:SF0">
    <property type="entry name" value="MEDIATOR OF RNA POLYMERASE II TRANSCRIPTION SUBUNIT 20"/>
    <property type="match status" value="1"/>
</dbReference>
<accession>A0AAN9EX39</accession>
<name>A0AAN9EX39_CLITE</name>
<organism evidence="6 7">
    <name type="scientific">Clitoria ternatea</name>
    <name type="common">Butterfly pea</name>
    <dbReference type="NCBI Taxonomy" id="43366"/>
    <lineage>
        <taxon>Eukaryota</taxon>
        <taxon>Viridiplantae</taxon>
        <taxon>Streptophyta</taxon>
        <taxon>Embryophyta</taxon>
        <taxon>Tracheophyta</taxon>
        <taxon>Spermatophyta</taxon>
        <taxon>Magnoliopsida</taxon>
        <taxon>eudicotyledons</taxon>
        <taxon>Gunneridae</taxon>
        <taxon>Pentapetalae</taxon>
        <taxon>rosids</taxon>
        <taxon>fabids</taxon>
        <taxon>Fabales</taxon>
        <taxon>Fabaceae</taxon>
        <taxon>Papilionoideae</taxon>
        <taxon>50 kb inversion clade</taxon>
        <taxon>NPAAA clade</taxon>
        <taxon>indigoferoid/millettioid clade</taxon>
        <taxon>Phaseoleae</taxon>
        <taxon>Clitoria</taxon>
    </lineage>
</organism>
<feature type="compositionally biased region" description="Basic residues" evidence="5">
    <location>
        <begin position="15"/>
        <end position="25"/>
    </location>
</feature>
<keyword evidence="4" id="KW-0805">Transcription regulation</keyword>
<dbReference type="Pfam" id="PF08612">
    <property type="entry name" value="Med20"/>
    <property type="match status" value="1"/>
</dbReference>
<dbReference type="EMBL" id="JAYKXN010000008">
    <property type="protein sequence ID" value="KAK7265427.1"/>
    <property type="molecule type" value="Genomic_DNA"/>
</dbReference>
<evidence type="ECO:0000256" key="5">
    <source>
        <dbReference type="SAM" id="MobiDB-lite"/>
    </source>
</evidence>
<evidence type="ECO:0000256" key="1">
    <source>
        <dbReference type="ARBA" id="ARBA00004123"/>
    </source>
</evidence>
<protein>
    <recommendedName>
        <fullName evidence="4">Mediator of RNA polymerase II transcription subunit 20</fullName>
    </recommendedName>
    <alternativeName>
        <fullName evidence="4">Mediator complex subunit 20</fullName>
    </alternativeName>
</protein>
<keyword evidence="4" id="KW-0010">Activator</keyword>
<keyword evidence="7" id="KW-1185">Reference proteome</keyword>
<comment type="subunit">
    <text evidence="4">Component of the Mediator complex.</text>
</comment>
<comment type="caution">
    <text evidence="6">The sequence shown here is derived from an EMBL/GenBank/DDBJ whole genome shotgun (WGS) entry which is preliminary data.</text>
</comment>
<keyword evidence="4" id="KW-0804">Transcription</keyword>
<dbReference type="GO" id="GO:0016592">
    <property type="term" value="C:mediator complex"/>
    <property type="evidence" value="ECO:0007669"/>
    <property type="project" value="InterPro"/>
</dbReference>
<gene>
    <name evidence="4" type="primary">MED20</name>
    <name evidence="6" type="ORF">RJT34_33047</name>
</gene>
<comment type="function">
    <text evidence="4">Component of the Mediator complex, a coactivator involved in the regulated transcription of nearly all RNA polymerase II-dependent genes. Mediator functions as a bridge to convey information from gene-specific regulatory proteins to the basal RNA polymerase II transcription machinery. Mediator is recruited to promoters by direct interactions with regulatory proteins and serves as a scaffold for the assembly of a functional preinitiation complex with RNA polymerase II and the general transcription factors.</text>
</comment>
<reference evidence="6 7" key="1">
    <citation type="submission" date="2024-01" db="EMBL/GenBank/DDBJ databases">
        <title>The genomes of 5 underutilized Papilionoideae crops provide insights into root nodulation and disease resistance.</title>
        <authorList>
            <person name="Yuan L."/>
        </authorList>
    </citation>
    <scope>NUCLEOTIDE SEQUENCE [LARGE SCALE GENOMIC DNA]</scope>
    <source>
        <strain evidence="6">LY-2023</strain>
        <tissue evidence="6">Leaf</tissue>
    </source>
</reference>
<proteinExistence type="inferred from homology"/>
<comment type="subcellular location">
    <subcellularLocation>
        <location evidence="1 4">Nucleus</location>
    </subcellularLocation>
</comment>
<dbReference type="Proteomes" id="UP001359559">
    <property type="component" value="Unassembled WGS sequence"/>
</dbReference>
<feature type="region of interest" description="Disordered" evidence="5">
    <location>
        <begin position="1"/>
        <end position="25"/>
    </location>
</feature>
<dbReference type="GO" id="GO:0003713">
    <property type="term" value="F:transcription coactivator activity"/>
    <property type="evidence" value="ECO:0007669"/>
    <property type="project" value="TreeGrafter"/>
</dbReference>